<comment type="pathway">
    <text evidence="2">Glycolipid biosynthesis; glycosylphosphatidylinositol-anchor biosynthesis.</text>
</comment>
<evidence type="ECO:0000256" key="7">
    <source>
        <dbReference type="ARBA" id="ARBA00022824"/>
    </source>
</evidence>
<evidence type="ECO:0000256" key="2">
    <source>
        <dbReference type="ARBA" id="ARBA00004687"/>
    </source>
</evidence>
<keyword evidence="3" id="KW-0337">GPI-anchor biosynthesis</keyword>
<feature type="transmembrane region" description="Helical" evidence="11">
    <location>
        <begin position="391"/>
        <end position="414"/>
    </location>
</feature>
<dbReference type="PANTHER" id="PTHR12468:SF2">
    <property type="entry name" value="GPI MANNOSYLTRANSFERASE 2"/>
    <property type="match status" value="1"/>
</dbReference>
<keyword evidence="6 11" id="KW-0812">Transmembrane</keyword>
<evidence type="ECO:0000313" key="13">
    <source>
        <dbReference type="Proteomes" id="UP000005439"/>
    </source>
</evidence>
<keyword evidence="7" id="KW-0256">Endoplasmic reticulum</keyword>
<feature type="transmembrane region" description="Helical" evidence="11">
    <location>
        <begin position="159"/>
        <end position="179"/>
    </location>
</feature>
<evidence type="ECO:0000256" key="3">
    <source>
        <dbReference type="ARBA" id="ARBA00022502"/>
    </source>
</evidence>
<dbReference type="GO" id="GO:0000009">
    <property type="term" value="F:alpha-1,6-mannosyltransferase activity"/>
    <property type="evidence" value="ECO:0007669"/>
    <property type="project" value="InterPro"/>
</dbReference>
<comment type="subcellular location">
    <subcellularLocation>
        <location evidence="1">Endoplasmic reticulum membrane</location>
        <topology evidence="1">Multi-pass membrane protein</topology>
    </subcellularLocation>
</comment>
<evidence type="ECO:0000256" key="11">
    <source>
        <dbReference type="SAM" id="Phobius"/>
    </source>
</evidence>
<keyword evidence="5" id="KW-0808">Transferase</keyword>
<dbReference type="GO" id="GO:0031501">
    <property type="term" value="C:mannosyltransferase complex"/>
    <property type="evidence" value="ECO:0007669"/>
    <property type="project" value="TreeGrafter"/>
</dbReference>
<keyword evidence="9 11" id="KW-0472">Membrane</keyword>
<keyword evidence="8 11" id="KW-1133">Transmembrane helix</keyword>
<feature type="transmembrane region" description="Helical" evidence="11">
    <location>
        <begin position="123"/>
        <end position="147"/>
    </location>
</feature>
<gene>
    <name evidence="12" type="ordered locus">Sulac_1989</name>
</gene>
<organism evidence="12 13">
    <name type="scientific">Sulfobacillus acidophilus (strain ATCC 700253 / DSM 10332 / NAL)</name>
    <dbReference type="NCBI Taxonomy" id="679936"/>
    <lineage>
        <taxon>Bacteria</taxon>
        <taxon>Bacillati</taxon>
        <taxon>Bacillota</taxon>
        <taxon>Clostridia</taxon>
        <taxon>Eubacteriales</taxon>
        <taxon>Clostridiales Family XVII. Incertae Sedis</taxon>
        <taxon>Sulfobacillus</taxon>
    </lineage>
</organism>
<dbReference type="HOGENOM" id="CLU_036370_3_1_9"/>
<dbReference type="GO" id="GO:0006506">
    <property type="term" value="P:GPI anchor biosynthetic process"/>
    <property type="evidence" value="ECO:0007669"/>
    <property type="project" value="UniProtKB-UniPathway"/>
</dbReference>
<feature type="transmembrane region" description="Helical" evidence="11">
    <location>
        <begin position="35"/>
        <end position="59"/>
    </location>
</feature>
<dbReference type="UniPathway" id="UPA00196"/>
<evidence type="ECO:0000256" key="4">
    <source>
        <dbReference type="ARBA" id="ARBA00022676"/>
    </source>
</evidence>
<keyword evidence="13" id="KW-1185">Reference proteome</keyword>
<reference evidence="12 13" key="2">
    <citation type="journal article" date="2012" name="Stand. Genomic Sci.">
        <title>Complete genome sequence of the moderately thermophilic mineral-sulfide-oxidizing firmicute Sulfobacillus acidophilus type strain (NAL(T)).</title>
        <authorList>
            <person name="Anderson I."/>
            <person name="Chertkov O."/>
            <person name="Chen A."/>
            <person name="Saunders E."/>
            <person name="Lapidus A."/>
            <person name="Nolan M."/>
            <person name="Lucas S."/>
            <person name="Hammon N."/>
            <person name="Deshpande S."/>
            <person name="Cheng J.F."/>
            <person name="Han C."/>
            <person name="Tapia R."/>
            <person name="Goodwin L.A."/>
            <person name="Pitluck S."/>
            <person name="Liolios K."/>
            <person name="Pagani I."/>
            <person name="Ivanova N."/>
            <person name="Mikhailova N."/>
            <person name="Pati A."/>
            <person name="Palaniappan K."/>
            <person name="Land M."/>
            <person name="Pan C."/>
            <person name="Rohde M."/>
            <person name="Pukall R."/>
            <person name="Goker M."/>
            <person name="Detter J.C."/>
            <person name="Woyke T."/>
            <person name="Bristow J."/>
            <person name="Eisen J.A."/>
            <person name="Markowitz V."/>
            <person name="Hugenholtz P."/>
            <person name="Kyrpides N.C."/>
            <person name="Klenk H.P."/>
            <person name="Mavromatis K."/>
        </authorList>
    </citation>
    <scope>NUCLEOTIDE SEQUENCE [LARGE SCALE GENOMIC DNA]</scope>
    <source>
        <strain evidence="13">ATCC 700253 / DSM 10332 / NAL</strain>
    </source>
</reference>
<feature type="transmembrane region" description="Helical" evidence="11">
    <location>
        <begin position="200"/>
        <end position="228"/>
    </location>
</feature>
<dbReference type="Pfam" id="PF04188">
    <property type="entry name" value="Mannosyl_trans2"/>
    <property type="match status" value="1"/>
</dbReference>
<proteinExistence type="predicted"/>
<dbReference type="KEGG" id="sap:Sulac_1989"/>
<evidence type="ECO:0000313" key="12">
    <source>
        <dbReference type="EMBL" id="AEW05479.1"/>
    </source>
</evidence>
<reference evidence="13" key="1">
    <citation type="submission" date="2011-12" db="EMBL/GenBank/DDBJ databases">
        <title>The complete genome of chromosome of Sulfobacillus acidophilus DSM 10332.</title>
        <authorList>
            <person name="Lucas S."/>
            <person name="Han J."/>
            <person name="Lapidus A."/>
            <person name="Bruce D."/>
            <person name="Goodwin L."/>
            <person name="Pitluck S."/>
            <person name="Peters L."/>
            <person name="Kyrpides N."/>
            <person name="Mavromatis K."/>
            <person name="Ivanova N."/>
            <person name="Mikhailova N."/>
            <person name="Chertkov O."/>
            <person name="Saunders E."/>
            <person name="Detter J.C."/>
            <person name="Tapia R."/>
            <person name="Han C."/>
            <person name="Land M."/>
            <person name="Hauser L."/>
            <person name="Markowitz V."/>
            <person name="Cheng J.-F."/>
            <person name="Hugenholtz P."/>
            <person name="Woyke T."/>
            <person name="Wu D."/>
            <person name="Pukall R."/>
            <person name="Gehrich-Schroeter G."/>
            <person name="Schneider S."/>
            <person name="Klenk H.-P."/>
            <person name="Eisen J.A."/>
        </authorList>
    </citation>
    <scope>NUCLEOTIDE SEQUENCE [LARGE SCALE GENOMIC DNA]</scope>
    <source>
        <strain evidence="13">ATCC 700253 / DSM 10332 / NAL</strain>
    </source>
</reference>
<accession>G8U1F9</accession>
<evidence type="ECO:0008006" key="14">
    <source>
        <dbReference type="Google" id="ProtNLM"/>
    </source>
</evidence>
<evidence type="ECO:0000256" key="8">
    <source>
        <dbReference type="ARBA" id="ARBA00022989"/>
    </source>
</evidence>
<evidence type="ECO:0000256" key="5">
    <source>
        <dbReference type="ARBA" id="ARBA00022679"/>
    </source>
</evidence>
<dbReference type="GO" id="GO:0004376">
    <property type="term" value="F:GPI mannosyltransferase activity"/>
    <property type="evidence" value="ECO:0007669"/>
    <property type="project" value="InterPro"/>
</dbReference>
<dbReference type="GO" id="GO:0016020">
    <property type="term" value="C:membrane"/>
    <property type="evidence" value="ECO:0007669"/>
    <property type="project" value="GOC"/>
</dbReference>
<evidence type="ECO:0000256" key="10">
    <source>
        <dbReference type="SAM" id="MobiDB-lite"/>
    </source>
</evidence>
<name>G8U1F9_SULAD</name>
<sequence length="415" mass="47011">MAKDWQTESHTSLVNTDRETPAVPRRPRLERHWPLLAAVGWVFVLSRLFFVEVASLGYIYLPHAWIEAPEGTLPPAGGLLYHVLVGLWAHWDGLWYLSIATYGYQNRPTATAFFPLYPLAIKLTGGSVLSGIFVSLLAFLVALYFLARLAELEWGPRTAWYALLALAFFPTAFYANAVYSESLFLMLASASLYFLRTRRYWIAGPLGALATLVTMYGILLVLPFFWVIGRQESWRFKKLLHVLWMPLGLSVYMAYLVPLFGDPLIFEKAQSNWGRHFEWFPVTIWQGLVAAWHSWPDAVNFAVLFQRGAPSTVPSNLYNVLFTLFALAVLVFSIKRLPFYLWLYAAAALFMPLSYPAEGNPLMSMPRLVLEAFPLFLGLGNIMARTPWVRAVYFVVAIPLGVLLVTLFATAHWVA</sequence>
<dbReference type="EMBL" id="CP003179">
    <property type="protein sequence ID" value="AEW05479.1"/>
    <property type="molecule type" value="Genomic_DNA"/>
</dbReference>
<feature type="transmembrane region" description="Helical" evidence="11">
    <location>
        <begin position="243"/>
        <end position="265"/>
    </location>
</feature>
<dbReference type="STRING" id="679936.Sulac_1989"/>
<evidence type="ECO:0000256" key="1">
    <source>
        <dbReference type="ARBA" id="ARBA00004477"/>
    </source>
</evidence>
<dbReference type="InterPro" id="IPR007315">
    <property type="entry name" value="PIG-V/Gpi18"/>
</dbReference>
<dbReference type="AlphaFoldDB" id="G8U1F9"/>
<dbReference type="PATRIC" id="fig|679936.5.peg.2053"/>
<evidence type="ECO:0000256" key="9">
    <source>
        <dbReference type="ARBA" id="ARBA00023136"/>
    </source>
</evidence>
<evidence type="ECO:0000256" key="6">
    <source>
        <dbReference type="ARBA" id="ARBA00022692"/>
    </source>
</evidence>
<protein>
    <recommendedName>
        <fullName evidence="14">Glycosyltransferase RgtA/B/C/D-like domain-containing protein</fullName>
    </recommendedName>
</protein>
<feature type="transmembrane region" description="Helical" evidence="11">
    <location>
        <begin position="339"/>
        <end position="355"/>
    </location>
</feature>
<keyword evidence="4" id="KW-0328">Glycosyltransferase</keyword>
<dbReference type="PANTHER" id="PTHR12468">
    <property type="entry name" value="GPI MANNOSYLTRANSFERASE 2"/>
    <property type="match status" value="1"/>
</dbReference>
<feature type="transmembrane region" description="Helical" evidence="11">
    <location>
        <begin position="277"/>
        <end position="295"/>
    </location>
</feature>
<dbReference type="Proteomes" id="UP000005439">
    <property type="component" value="Chromosome"/>
</dbReference>
<feature type="region of interest" description="Disordered" evidence="10">
    <location>
        <begin position="1"/>
        <end position="21"/>
    </location>
</feature>
<feature type="transmembrane region" description="Helical" evidence="11">
    <location>
        <begin position="315"/>
        <end position="332"/>
    </location>
</feature>